<sequence length="54" mass="6313">MIHFHSICRTVARVHSGLRTLQRLKIQTAKLNSDHWASAEEEIPNRHPSVIWIK</sequence>
<dbReference type="VEuPathDB" id="FungiDB:JI435_010710"/>
<gene>
    <name evidence="1" type="ORF">JI435_010710</name>
</gene>
<accession>A0A7U2ER64</accession>
<dbReference type="EMBL" id="CP069023">
    <property type="protein sequence ID" value="QRC91568.1"/>
    <property type="molecule type" value="Genomic_DNA"/>
</dbReference>
<dbReference type="AlphaFoldDB" id="A0A7U2ER64"/>
<evidence type="ECO:0000313" key="2">
    <source>
        <dbReference type="Proteomes" id="UP000663193"/>
    </source>
</evidence>
<evidence type="ECO:0000313" key="1">
    <source>
        <dbReference type="EMBL" id="QRC91568.1"/>
    </source>
</evidence>
<name>A0A7U2ER64_PHANO</name>
<organism evidence="1 2">
    <name type="scientific">Phaeosphaeria nodorum (strain SN15 / ATCC MYA-4574 / FGSC 10173)</name>
    <name type="common">Glume blotch fungus</name>
    <name type="synonym">Parastagonospora nodorum</name>
    <dbReference type="NCBI Taxonomy" id="321614"/>
    <lineage>
        <taxon>Eukaryota</taxon>
        <taxon>Fungi</taxon>
        <taxon>Dikarya</taxon>
        <taxon>Ascomycota</taxon>
        <taxon>Pezizomycotina</taxon>
        <taxon>Dothideomycetes</taxon>
        <taxon>Pleosporomycetidae</taxon>
        <taxon>Pleosporales</taxon>
        <taxon>Pleosporineae</taxon>
        <taxon>Phaeosphaeriaceae</taxon>
        <taxon>Parastagonospora</taxon>
    </lineage>
</organism>
<dbReference type="Proteomes" id="UP000663193">
    <property type="component" value="Chromosome 1"/>
</dbReference>
<proteinExistence type="predicted"/>
<keyword evidence="2" id="KW-1185">Reference proteome</keyword>
<protein>
    <submittedName>
        <fullName evidence="1">Uncharacterized protein</fullName>
    </submittedName>
</protein>
<reference evidence="2" key="1">
    <citation type="journal article" date="2021" name="BMC Genomics">
        <title>Chromosome-level genome assembly and manually-curated proteome of model necrotroph Parastagonospora nodorum Sn15 reveals a genome-wide trove of candidate effector homologs, and redundancy of virulence-related functions within an accessory chromosome.</title>
        <authorList>
            <person name="Bertazzoni S."/>
            <person name="Jones D.A.B."/>
            <person name="Phan H.T."/>
            <person name="Tan K.-C."/>
            <person name="Hane J.K."/>
        </authorList>
    </citation>
    <scope>NUCLEOTIDE SEQUENCE [LARGE SCALE GENOMIC DNA]</scope>
    <source>
        <strain evidence="2">SN15 / ATCC MYA-4574 / FGSC 10173)</strain>
    </source>
</reference>